<dbReference type="AlphaFoldDB" id="A0A8H2WAI5"/>
<accession>A0A8H2WAI5</accession>
<dbReference type="GO" id="GO:0004672">
    <property type="term" value="F:protein kinase activity"/>
    <property type="evidence" value="ECO:0007669"/>
    <property type="project" value="InterPro"/>
</dbReference>
<dbReference type="EMBL" id="CAJMWS010000072">
    <property type="protein sequence ID" value="CAE6355047.1"/>
    <property type="molecule type" value="Genomic_DNA"/>
</dbReference>
<sequence length="161" mass="17473">MNNSDAMTYPDRYRDNSGMKKNILQIPWGYNIFITAAPPPVVHSGMKGKNILISDSGGGVLGGFGLTKALADGEDTDLPVVMTGKTGAQRWMRCSGDYEPVLATHCDVWGWVMVTLEIISGSIPYYKHRQDMNIMPKILEGPPSAKTTRNSIRSPGAANDG</sequence>
<dbReference type="InterPro" id="IPR001245">
    <property type="entry name" value="Ser-Thr/Tyr_kinase_cat_dom"/>
</dbReference>
<evidence type="ECO:0000256" key="1">
    <source>
        <dbReference type="SAM" id="MobiDB-lite"/>
    </source>
</evidence>
<dbReference type="PROSITE" id="PS50011">
    <property type="entry name" value="PROTEIN_KINASE_DOM"/>
    <property type="match status" value="1"/>
</dbReference>
<protein>
    <recommendedName>
        <fullName evidence="2">Protein kinase domain-containing protein</fullName>
    </recommendedName>
</protein>
<dbReference type="Pfam" id="PF07714">
    <property type="entry name" value="PK_Tyr_Ser-Thr"/>
    <property type="match status" value="1"/>
</dbReference>
<evidence type="ECO:0000259" key="2">
    <source>
        <dbReference type="PROSITE" id="PS50011"/>
    </source>
</evidence>
<organism evidence="3 4">
    <name type="scientific">Rhizoctonia solani</name>
    <dbReference type="NCBI Taxonomy" id="456999"/>
    <lineage>
        <taxon>Eukaryota</taxon>
        <taxon>Fungi</taxon>
        <taxon>Dikarya</taxon>
        <taxon>Basidiomycota</taxon>
        <taxon>Agaricomycotina</taxon>
        <taxon>Agaricomycetes</taxon>
        <taxon>Cantharellales</taxon>
        <taxon>Ceratobasidiaceae</taxon>
        <taxon>Rhizoctonia</taxon>
    </lineage>
</organism>
<evidence type="ECO:0000313" key="4">
    <source>
        <dbReference type="Proteomes" id="UP000663846"/>
    </source>
</evidence>
<feature type="region of interest" description="Disordered" evidence="1">
    <location>
        <begin position="140"/>
        <end position="161"/>
    </location>
</feature>
<dbReference type="Proteomes" id="UP000663846">
    <property type="component" value="Unassembled WGS sequence"/>
</dbReference>
<evidence type="ECO:0000313" key="3">
    <source>
        <dbReference type="EMBL" id="CAE6355047.1"/>
    </source>
</evidence>
<comment type="caution">
    <text evidence="3">The sequence shown here is derived from an EMBL/GenBank/DDBJ whole genome shotgun (WGS) entry which is preliminary data.</text>
</comment>
<proteinExistence type="predicted"/>
<feature type="domain" description="Protein kinase" evidence="2">
    <location>
        <begin position="1"/>
        <end position="161"/>
    </location>
</feature>
<dbReference type="InterPro" id="IPR011009">
    <property type="entry name" value="Kinase-like_dom_sf"/>
</dbReference>
<dbReference type="Gene3D" id="1.10.510.10">
    <property type="entry name" value="Transferase(Phosphotransferase) domain 1"/>
    <property type="match status" value="1"/>
</dbReference>
<dbReference type="SUPFAM" id="SSF56112">
    <property type="entry name" value="Protein kinase-like (PK-like)"/>
    <property type="match status" value="1"/>
</dbReference>
<dbReference type="GO" id="GO:0005524">
    <property type="term" value="F:ATP binding"/>
    <property type="evidence" value="ECO:0007669"/>
    <property type="project" value="InterPro"/>
</dbReference>
<dbReference type="InterPro" id="IPR000719">
    <property type="entry name" value="Prot_kinase_dom"/>
</dbReference>
<reference evidence="3" key="1">
    <citation type="submission" date="2021-01" db="EMBL/GenBank/DDBJ databases">
        <authorList>
            <person name="Kaushik A."/>
        </authorList>
    </citation>
    <scope>NUCLEOTIDE SEQUENCE</scope>
    <source>
        <strain evidence="3">AG1-1C</strain>
    </source>
</reference>
<gene>
    <name evidence="3" type="ORF">RDB_LOCUS14427</name>
</gene>
<name>A0A8H2WAI5_9AGAM</name>